<feature type="transmembrane region" description="Helical" evidence="1">
    <location>
        <begin position="85"/>
        <end position="106"/>
    </location>
</feature>
<evidence type="ECO:0000256" key="1">
    <source>
        <dbReference type="SAM" id="Phobius"/>
    </source>
</evidence>
<feature type="transmembrane region" description="Helical" evidence="1">
    <location>
        <begin position="52"/>
        <end position="79"/>
    </location>
</feature>
<keyword evidence="1" id="KW-1133">Transmembrane helix</keyword>
<dbReference type="AlphaFoldDB" id="A0A0C3RW54"/>
<gene>
    <name evidence="3" type="ORF">PHLGIDRAFT_119555</name>
</gene>
<keyword evidence="1" id="KW-0812">Transmembrane</keyword>
<dbReference type="InterPro" id="IPR045339">
    <property type="entry name" value="DUF6534"/>
</dbReference>
<feature type="transmembrane region" description="Helical" evidence="1">
    <location>
        <begin position="15"/>
        <end position="40"/>
    </location>
</feature>
<evidence type="ECO:0000259" key="2">
    <source>
        <dbReference type="Pfam" id="PF20152"/>
    </source>
</evidence>
<dbReference type="EMBL" id="KN840535">
    <property type="protein sequence ID" value="KIP05721.1"/>
    <property type="molecule type" value="Genomic_DNA"/>
</dbReference>
<feature type="domain" description="DUF6534" evidence="2">
    <location>
        <begin position="25"/>
        <end position="110"/>
    </location>
</feature>
<proteinExistence type="predicted"/>
<sequence length="151" mass="16067">MIARIPAVSELHFGWLWFAMLGSQTCVDFTLALSLCTSLWKSRTGFHGTDSLVNVLIMYAVNTCVLTASTSIASIVTFALVRDTYVFVLFAMILPGLMLNSLLAVLNSRQALRSIYGPQGISVHVSKFPSSAIPFASGAGEASTAGPSSSE</sequence>
<reference evidence="3 4" key="1">
    <citation type="journal article" date="2014" name="PLoS Genet.">
        <title>Analysis of the Phlebiopsis gigantea genome, transcriptome and secretome provides insight into its pioneer colonization strategies of wood.</title>
        <authorList>
            <person name="Hori C."/>
            <person name="Ishida T."/>
            <person name="Igarashi K."/>
            <person name="Samejima M."/>
            <person name="Suzuki H."/>
            <person name="Master E."/>
            <person name="Ferreira P."/>
            <person name="Ruiz-Duenas F.J."/>
            <person name="Held B."/>
            <person name="Canessa P."/>
            <person name="Larrondo L.F."/>
            <person name="Schmoll M."/>
            <person name="Druzhinina I.S."/>
            <person name="Kubicek C.P."/>
            <person name="Gaskell J.A."/>
            <person name="Kersten P."/>
            <person name="St John F."/>
            <person name="Glasner J."/>
            <person name="Sabat G."/>
            <person name="Splinter BonDurant S."/>
            <person name="Syed K."/>
            <person name="Yadav J."/>
            <person name="Mgbeahuruike A.C."/>
            <person name="Kovalchuk A."/>
            <person name="Asiegbu F.O."/>
            <person name="Lackner G."/>
            <person name="Hoffmeister D."/>
            <person name="Rencoret J."/>
            <person name="Gutierrez A."/>
            <person name="Sun H."/>
            <person name="Lindquist E."/>
            <person name="Barry K."/>
            <person name="Riley R."/>
            <person name="Grigoriev I.V."/>
            <person name="Henrissat B."/>
            <person name="Kues U."/>
            <person name="Berka R.M."/>
            <person name="Martinez A.T."/>
            <person name="Covert S.F."/>
            <person name="Blanchette R.A."/>
            <person name="Cullen D."/>
        </authorList>
    </citation>
    <scope>NUCLEOTIDE SEQUENCE [LARGE SCALE GENOMIC DNA]</scope>
    <source>
        <strain evidence="3 4">11061_1 CR5-6</strain>
    </source>
</reference>
<dbReference type="PANTHER" id="PTHR40465">
    <property type="entry name" value="CHROMOSOME 1, WHOLE GENOME SHOTGUN SEQUENCE"/>
    <property type="match status" value="1"/>
</dbReference>
<keyword evidence="4" id="KW-1185">Reference proteome</keyword>
<keyword evidence="1" id="KW-0472">Membrane</keyword>
<name>A0A0C3RW54_PHLG1</name>
<dbReference type="Proteomes" id="UP000053257">
    <property type="component" value="Unassembled WGS sequence"/>
</dbReference>
<dbReference type="STRING" id="745531.A0A0C3RW54"/>
<evidence type="ECO:0000313" key="4">
    <source>
        <dbReference type="Proteomes" id="UP000053257"/>
    </source>
</evidence>
<dbReference type="OrthoDB" id="3220866at2759"/>
<protein>
    <recommendedName>
        <fullName evidence="2">DUF6534 domain-containing protein</fullName>
    </recommendedName>
</protein>
<dbReference type="HOGENOM" id="CLU_1732152_0_0_1"/>
<evidence type="ECO:0000313" key="3">
    <source>
        <dbReference type="EMBL" id="KIP05721.1"/>
    </source>
</evidence>
<accession>A0A0C3RW54</accession>
<dbReference type="PANTHER" id="PTHR40465:SF1">
    <property type="entry name" value="DUF6534 DOMAIN-CONTAINING PROTEIN"/>
    <property type="match status" value="1"/>
</dbReference>
<organism evidence="3 4">
    <name type="scientific">Phlebiopsis gigantea (strain 11061_1 CR5-6)</name>
    <name type="common">White-rot fungus</name>
    <name type="synonym">Peniophora gigantea</name>
    <dbReference type="NCBI Taxonomy" id="745531"/>
    <lineage>
        <taxon>Eukaryota</taxon>
        <taxon>Fungi</taxon>
        <taxon>Dikarya</taxon>
        <taxon>Basidiomycota</taxon>
        <taxon>Agaricomycotina</taxon>
        <taxon>Agaricomycetes</taxon>
        <taxon>Polyporales</taxon>
        <taxon>Phanerochaetaceae</taxon>
        <taxon>Phlebiopsis</taxon>
    </lineage>
</organism>
<dbReference type="Pfam" id="PF20152">
    <property type="entry name" value="DUF6534"/>
    <property type="match status" value="1"/>
</dbReference>